<accession>A0ABP9BRU5</accession>
<dbReference type="InterPro" id="IPR050177">
    <property type="entry name" value="Lipid_A_modif_metabolic_enz"/>
</dbReference>
<dbReference type="InterPro" id="IPR036291">
    <property type="entry name" value="NAD(P)-bd_dom_sf"/>
</dbReference>
<evidence type="ECO:0000259" key="2">
    <source>
        <dbReference type="Pfam" id="PF07993"/>
    </source>
</evidence>
<keyword evidence="4" id="KW-1185">Reference proteome</keyword>
<dbReference type="Pfam" id="PF00561">
    <property type="entry name" value="Abhydrolase_1"/>
    <property type="match status" value="1"/>
</dbReference>
<evidence type="ECO:0008006" key="5">
    <source>
        <dbReference type="Google" id="ProtNLM"/>
    </source>
</evidence>
<evidence type="ECO:0000313" key="4">
    <source>
        <dbReference type="Proteomes" id="UP001499959"/>
    </source>
</evidence>
<evidence type="ECO:0000259" key="1">
    <source>
        <dbReference type="Pfam" id="PF00561"/>
    </source>
</evidence>
<dbReference type="EMBL" id="BAABJE010000014">
    <property type="protein sequence ID" value="GAA4798288.1"/>
    <property type="molecule type" value="Genomic_DNA"/>
</dbReference>
<sequence length="682" mass="76001">MQRSEVPDPNPPVSVERHHPILLTGATGFLGGHFLLRRIESPGAVYAIVRGDSETQARARLYAHLAECAASYGMSLPKALLDSRLHVLTGDITRADCGLDADTVARLRKAGLRAFWHCAASLKFEDRHRQEIFEHNIGGTGNMLELFRTLSADPAGDEPAEFVHISTAYSVGKAQGLIEETRHSPEREYNNAYEESKNLAENRVIDFCETHGLSYRILRPTIVMGPRRSHQSGTTRFGVYGLAKEVHRLRETLSKLKHPLELLGNERATANLTPVDECVNDMMRLSLQGFGEQRFFHLSNPEGVSLPKLIAMIDSKTGANRLAFVSTRGDDIGPLQKLFDKRTKFYAGYYNAEKHFARSAPPQPQLDWNDVDRYLTLFVLELQQEEAGGVGFRTQAVTARDGAVINVFSCGNPTLPPLMLANAYGMPAEFMWPLAQRLRDDFHVVTWECRWVPTIEHPFTADACGSIAHAQDMIDIQKALGLGSASVVGWSSGAQVALRAMAAFPDRVQAAVLLNPGVSIRPSDTVRVTRFESGIRSLFDKIAGNYRMAEKYCELIYGAASTDAGDKKMLSNILTSTDPYLLYMTSLPFRTPESLFRYANMMRTLFAERPDAWTHDVSHQVLVYVGDQDIVTHPDIGRALCDGLRHGHLQQDADGDHFAHYYDQRVADLIRRHLAPDQQKAA</sequence>
<comment type="caution">
    <text evidence="3">The sequence shown here is derived from an EMBL/GenBank/DDBJ whole genome shotgun (WGS) entry which is preliminary data.</text>
</comment>
<dbReference type="InterPro" id="IPR029058">
    <property type="entry name" value="AB_hydrolase_fold"/>
</dbReference>
<dbReference type="Pfam" id="PF07993">
    <property type="entry name" value="NAD_binding_4"/>
    <property type="match status" value="1"/>
</dbReference>
<name>A0ABP9BRU5_9GAMM</name>
<dbReference type="Gene3D" id="3.40.50.1820">
    <property type="entry name" value="alpha/beta hydrolase"/>
    <property type="match status" value="1"/>
</dbReference>
<dbReference type="PANTHER" id="PTHR43245:SF51">
    <property type="entry name" value="SHORT CHAIN DEHYDROGENASE_REDUCTASE FAMILY 42E, MEMBER 2"/>
    <property type="match status" value="1"/>
</dbReference>
<dbReference type="InterPro" id="IPR000073">
    <property type="entry name" value="AB_hydrolase_1"/>
</dbReference>
<dbReference type="InterPro" id="IPR013120">
    <property type="entry name" value="FAR_NAD-bd"/>
</dbReference>
<feature type="domain" description="AB hydrolase-1" evidence="1">
    <location>
        <begin position="465"/>
        <end position="662"/>
    </location>
</feature>
<dbReference type="Gene3D" id="3.40.50.720">
    <property type="entry name" value="NAD(P)-binding Rossmann-like Domain"/>
    <property type="match status" value="1"/>
</dbReference>
<evidence type="ECO:0000313" key="3">
    <source>
        <dbReference type="EMBL" id="GAA4798288.1"/>
    </source>
</evidence>
<dbReference type="RefSeq" id="WP_345303715.1">
    <property type="nucleotide sequence ID" value="NZ_BAABJE010000014.1"/>
</dbReference>
<feature type="domain" description="Thioester reductase (TE)" evidence="2">
    <location>
        <begin position="23"/>
        <end position="282"/>
    </location>
</feature>
<organism evidence="3 4">
    <name type="scientific">Lysobacter hankyongensis</name>
    <dbReference type="NCBI Taxonomy" id="1176535"/>
    <lineage>
        <taxon>Bacteria</taxon>
        <taxon>Pseudomonadati</taxon>
        <taxon>Pseudomonadota</taxon>
        <taxon>Gammaproteobacteria</taxon>
        <taxon>Lysobacterales</taxon>
        <taxon>Lysobacteraceae</taxon>
        <taxon>Lysobacter</taxon>
    </lineage>
</organism>
<dbReference type="SUPFAM" id="SSF53474">
    <property type="entry name" value="alpha/beta-Hydrolases"/>
    <property type="match status" value="1"/>
</dbReference>
<gene>
    <name evidence="3" type="ORF">GCM10023307_25440</name>
</gene>
<proteinExistence type="predicted"/>
<dbReference type="SUPFAM" id="SSF51735">
    <property type="entry name" value="NAD(P)-binding Rossmann-fold domains"/>
    <property type="match status" value="1"/>
</dbReference>
<protein>
    <recommendedName>
        <fullName evidence="5">Alpha/beta fold hydrolase</fullName>
    </recommendedName>
</protein>
<dbReference type="Proteomes" id="UP001499959">
    <property type="component" value="Unassembled WGS sequence"/>
</dbReference>
<reference evidence="4" key="1">
    <citation type="journal article" date="2019" name="Int. J. Syst. Evol. Microbiol.">
        <title>The Global Catalogue of Microorganisms (GCM) 10K type strain sequencing project: providing services to taxonomists for standard genome sequencing and annotation.</title>
        <authorList>
            <consortium name="The Broad Institute Genomics Platform"/>
            <consortium name="The Broad Institute Genome Sequencing Center for Infectious Disease"/>
            <person name="Wu L."/>
            <person name="Ma J."/>
        </authorList>
    </citation>
    <scope>NUCLEOTIDE SEQUENCE [LARGE SCALE GENOMIC DNA]</scope>
    <source>
        <strain evidence="4">JCM 18204</strain>
    </source>
</reference>
<dbReference type="PANTHER" id="PTHR43245">
    <property type="entry name" value="BIFUNCTIONAL POLYMYXIN RESISTANCE PROTEIN ARNA"/>
    <property type="match status" value="1"/>
</dbReference>